<protein>
    <submittedName>
        <fullName evidence="2">Uncharacterized protein</fullName>
    </submittedName>
</protein>
<evidence type="ECO:0000256" key="1">
    <source>
        <dbReference type="SAM" id="MobiDB-lite"/>
    </source>
</evidence>
<accession>C3Z193</accession>
<reference evidence="2" key="1">
    <citation type="journal article" date="2008" name="Nature">
        <title>The amphioxus genome and the evolution of the chordate karyotype.</title>
        <authorList>
            <consortium name="US DOE Joint Genome Institute (JGI-PGF)"/>
            <person name="Putnam N.H."/>
            <person name="Butts T."/>
            <person name="Ferrier D.E.K."/>
            <person name="Furlong R.F."/>
            <person name="Hellsten U."/>
            <person name="Kawashima T."/>
            <person name="Robinson-Rechavi M."/>
            <person name="Shoguchi E."/>
            <person name="Terry A."/>
            <person name="Yu J.-K."/>
            <person name="Benito-Gutierrez E.L."/>
            <person name="Dubchak I."/>
            <person name="Garcia-Fernandez J."/>
            <person name="Gibson-Brown J.J."/>
            <person name="Grigoriev I.V."/>
            <person name="Horton A.C."/>
            <person name="de Jong P.J."/>
            <person name="Jurka J."/>
            <person name="Kapitonov V.V."/>
            <person name="Kohara Y."/>
            <person name="Kuroki Y."/>
            <person name="Lindquist E."/>
            <person name="Lucas S."/>
            <person name="Osoegawa K."/>
            <person name="Pennacchio L.A."/>
            <person name="Salamov A.A."/>
            <person name="Satou Y."/>
            <person name="Sauka-Spengler T."/>
            <person name="Schmutz J."/>
            <person name="Shin-I T."/>
            <person name="Toyoda A."/>
            <person name="Bronner-Fraser M."/>
            <person name="Fujiyama A."/>
            <person name="Holland L.Z."/>
            <person name="Holland P.W.H."/>
            <person name="Satoh N."/>
            <person name="Rokhsar D.S."/>
        </authorList>
    </citation>
    <scope>NUCLEOTIDE SEQUENCE [LARGE SCALE GENOMIC DNA]</scope>
    <source>
        <strain evidence="2">S238N-H82</strain>
        <tissue evidence="2">Testes</tissue>
    </source>
</reference>
<name>C3Z193_BRAFL</name>
<organism>
    <name type="scientific">Branchiostoma floridae</name>
    <name type="common">Florida lancelet</name>
    <name type="synonym">Amphioxus</name>
    <dbReference type="NCBI Taxonomy" id="7739"/>
    <lineage>
        <taxon>Eukaryota</taxon>
        <taxon>Metazoa</taxon>
        <taxon>Chordata</taxon>
        <taxon>Cephalochordata</taxon>
        <taxon>Leptocardii</taxon>
        <taxon>Amphioxiformes</taxon>
        <taxon>Branchiostomatidae</taxon>
        <taxon>Branchiostoma</taxon>
    </lineage>
</organism>
<dbReference type="AlphaFoldDB" id="C3Z193"/>
<dbReference type="InParanoid" id="C3Z193"/>
<evidence type="ECO:0000313" key="2">
    <source>
        <dbReference type="EMBL" id="EEN53792.1"/>
    </source>
</evidence>
<gene>
    <name evidence="2" type="ORF">BRAFLDRAFT_77317</name>
</gene>
<feature type="compositionally biased region" description="Polar residues" evidence="1">
    <location>
        <begin position="28"/>
        <end position="40"/>
    </location>
</feature>
<sequence length="104" mass="11532">MTSSSSHLFVIRDEPADWTDLVLRTWLSERNTTMSTSTTPAGEPRTLQHVEPGATPSTPTGVKKHYKGAKEAVARKKAPKKTEKEKTTVQKSSLPQKSEEKDPQ</sequence>
<dbReference type="EMBL" id="GG666571">
    <property type="protein sequence ID" value="EEN53792.1"/>
    <property type="molecule type" value="Genomic_DNA"/>
</dbReference>
<feature type="region of interest" description="Disordered" evidence="1">
    <location>
        <begin position="28"/>
        <end position="104"/>
    </location>
</feature>
<feature type="compositionally biased region" description="Basic and acidic residues" evidence="1">
    <location>
        <begin position="68"/>
        <end position="88"/>
    </location>
</feature>
<proteinExistence type="predicted"/>